<keyword evidence="7" id="KW-0378">Hydrolase</keyword>
<name>A0A0A1WUW0_ZEUCU</name>
<dbReference type="PROSITE" id="PS52035">
    <property type="entry name" value="PEPTIDASE_M14"/>
    <property type="match status" value="1"/>
</dbReference>
<accession>A0A0A1WUW0</accession>
<evidence type="ECO:0000256" key="4">
    <source>
        <dbReference type="ARBA" id="ARBA00022670"/>
    </source>
</evidence>
<evidence type="ECO:0000256" key="1">
    <source>
        <dbReference type="ARBA" id="ARBA00001947"/>
    </source>
</evidence>
<dbReference type="PRINTS" id="PR00765">
    <property type="entry name" value="CRBOXYPTASEA"/>
</dbReference>
<feature type="domain" description="Peptidase M14" evidence="11">
    <location>
        <begin position="36"/>
        <end position="360"/>
    </location>
</feature>
<dbReference type="GO" id="GO:0005615">
    <property type="term" value="C:extracellular space"/>
    <property type="evidence" value="ECO:0007669"/>
    <property type="project" value="TreeGrafter"/>
</dbReference>
<keyword evidence="9" id="KW-0482">Metalloprotease</keyword>
<feature type="active site" description="Proton donor/acceptor" evidence="10">
    <location>
        <position position="327"/>
    </location>
</feature>
<dbReference type="Pfam" id="PF00246">
    <property type="entry name" value="Peptidase_M14"/>
    <property type="match status" value="1"/>
</dbReference>
<evidence type="ECO:0000256" key="3">
    <source>
        <dbReference type="ARBA" id="ARBA00022645"/>
    </source>
</evidence>
<keyword evidence="8" id="KW-0862">Zinc</keyword>
<evidence type="ECO:0000256" key="7">
    <source>
        <dbReference type="ARBA" id="ARBA00022801"/>
    </source>
</evidence>
<feature type="non-terminal residue" evidence="12">
    <location>
        <position position="474"/>
    </location>
</feature>
<organism evidence="12">
    <name type="scientific">Zeugodacus cucurbitae</name>
    <name type="common">Melon fruit fly</name>
    <name type="synonym">Bactrocera cucurbitae</name>
    <dbReference type="NCBI Taxonomy" id="28588"/>
    <lineage>
        <taxon>Eukaryota</taxon>
        <taxon>Metazoa</taxon>
        <taxon>Ecdysozoa</taxon>
        <taxon>Arthropoda</taxon>
        <taxon>Hexapoda</taxon>
        <taxon>Insecta</taxon>
        <taxon>Pterygota</taxon>
        <taxon>Neoptera</taxon>
        <taxon>Endopterygota</taxon>
        <taxon>Diptera</taxon>
        <taxon>Brachycera</taxon>
        <taxon>Muscomorpha</taxon>
        <taxon>Tephritoidea</taxon>
        <taxon>Tephritidae</taxon>
        <taxon>Zeugodacus</taxon>
        <taxon>Zeugodacus</taxon>
    </lineage>
</organism>
<gene>
    <name evidence="12" type="primary">CBPB_7</name>
    <name evidence="12" type="ORF">g.21150</name>
</gene>
<dbReference type="InterPro" id="IPR000834">
    <property type="entry name" value="Peptidase_M14"/>
</dbReference>
<evidence type="ECO:0000313" key="12">
    <source>
        <dbReference type="EMBL" id="JAD02657.1"/>
    </source>
</evidence>
<sequence length="474" mass="54886">MPVNLKKRSKKQRMKKAISHAKFQKLVVPRPDVLHGYLRHEEINRYLEYLKNRYSFVQVYMIGLTHERRQLKAVEIDWNSEKNLEAIERERTRRALVNMPTITLPPQQNANPGTTQGRNTIFIEGGTHAREWISVAVALNCIYQLTEKHLRNYELLRKLRFIIVPVTNPDGYEYTFMKNRRWRKNRRPIRHTRHIGTDCNRNYDFHWEDGHSKSGRNTFKGLKPFSEPETRAMRNVLRKNKDDLLFFLSLHSYAESIMYPWGYSKDLPETWQKLEKLALAGRNAIKAYNGRNYRVGSIAKLTKRRISGSIVDYVFGVINVPLALVMELPSHALGFQPPAESISPIGHESWFGIREMCKMAYDIEPPFSQLEETTMLTKALTNVNVKPPLQEAGAARNKLPLYKTIMPAIKAEEVLKNNKLPPYKSVTPAIKAEEVLKYNKPPLYKAITPAVRAEEVLKNNKLPPYKSVTPAIKA</sequence>
<dbReference type="AlphaFoldDB" id="A0A0A1WUW0"/>
<dbReference type="Gene3D" id="3.40.630.10">
    <property type="entry name" value="Zn peptidases"/>
    <property type="match status" value="1"/>
</dbReference>
<dbReference type="MEROPS" id="M14.A13"/>
<protein>
    <submittedName>
        <fullName evidence="12">Carboxypeptidase B</fullName>
    </submittedName>
</protein>
<reference evidence="12" key="1">
    <citation type="submission" date="2014-11" db="EMBL/GenBank/DDBJ databases">
        <authorList>
            <person name="Geib S."/>
        </authorList>
    </citation>
    <scope>NUCLEOTIDE SEQUENCE</scope>
</reference>
<keyword evidence="3 12" id="KW-0121">Carboxypeptidase</keyword>
<evidence type="ECO:0000256" key="6">
    <source>
        <dbReference type="ARBA" id="ARBA00022729"/>
    </source>
</evidence>
<dbReference type="EMBL" id="GBXI01011635">
    <property type="protein sequence ID" value="JAD02657.1"/>
    <property type="molecule type" value="Transcribed_RNA"/>
</dbReference>
<proteinExistence type="inferred from homology"/>
<dbReference type="FunFam" id="3.40.630.10:FF:000084">
    <property type="entry name" value="Carboxypeptidase B2"/>
    <property type="match status" value="1"/>
</dbReference>
<evidence type="ECO:0000256" key="9">
    <source>
        <dbReference type="ARBA" id="ARBA00023049"/>
    </source>
</evidence>
<keyword evidence="5" id="KW-0479">Metal-binding</keyword>
<keyword evidence="6" id="KW-0732">Signal</keyword>
<dbReference type="GO" id="GO:0008270">
    <property type="term" value="F:zinc ion binding"/>
    <property type="evidence" value="ECO:0007669"/>
    <property type="project" value="InterPro"/>
</dbReference>
<comment type="cofactor">
    <cofactor evidence="1">
        <name>Zn(2+)</name>
        <dbReference type="ChEBI" id="CHEBI:29105"/>
    </cofactor>
</comment>
<evidence type="ECO:0000256" key="5">
    <source>
        <dbReference type="ARBA" id="ARBA00022723"/>
    </source>
</evidence>
<dbReference type="GO" id="GO:0006508">
    <property type="term" value="P:proteolysis"/>
    <property type="evidence" value="ECO:0007669"/>
    <property type="project" value="UniProtKB-KW"/>
</dbReference>
<dbReference type="SMART" id="SM00631">
    <property type="entry name" value="Zn_pept"/>
    <property type="match status" value="1"/>
</dbReference>
<keyword evidence="4" id="KW-0645">Protease</keyword>
<reference evidence="12" key="2">
    <citation type="journal article" date="2015" name="Gigascience">
        <title>Reconstructing a comprehensive transcriptome assembly of a white-pupal translocated strain of the pest fruit fly Bactrocera cucurbitae.</title>
        <authorList>
            <person name="Sim S.B."/>
            <person name="Calla B."/>
            <person name="Hall B."/>
            <person name="DeRego T."/>
            <person name="Geib S.M."/>
        </authorList>
    </citation>
    <scope>NUCLEOTIDE SEQUENCE</scope>
</reference>
<comment type="similarity">
    <text evidence="2 10">Belongs to the peptidase M14 family.</text>
</comment>
<dbReference type="PANTHER" id="PTHR11705:SF154">
    <property type="entry name" value="PEPTIDASE M14 CARBOXYPEPTIDASE A DOMAIN-CONTAINING PROTEIN"/>
    <property type="match status" value="1"/>
</dbReference>
<dbReference type="GO" id="GO:0004181">
    <property type="term" value="F:metallocarboxypeptidase activity"/>
    <property type="evidence" value="ECO:0007669"/>
    <property type="project" value="InterPro"/>
</dbReference>
<dbReference type="SUPFAM" id="SSF53187">
    <property type="entry name" value="Zn-dependent exopeptidases"/>
    <property type="match status" value="1"/>
</dbReference>
<dbReference type="PANTHER" id="PTHR11705">
    <property type="entry name" value="PROTEASE FAMILY M14 CARBOXYPEPTIDASE A,B"/>
    <property type="match status" value="1"/>
</dbReference>
<evidence type="ECO:0000256" key="10">
    <source>
        <dbReference type="PROSITE-ProRule" id="PRU01379"/>
    </source>
</evidence>
<evidence type="ECO:0000256" key="8">
    <source>
        <dbReference type="ARBA" id="ARBA00022833"/>
    </source>
</evidence>
<evidence type="ECO:0000256" key="2">
    <source>
        <dbReference type="ARBA" id="ARBA00005988"/>
    </source>
</evidence>
<evidence type="ECO:0000259" key="11">
    <source>
        <dbReference type="PROSITE" id="PS52035"/>
    </source>
</evidence>